<keyword evidence="2" id="KW-1133">Transmembrane helix</keyword>
<dbReference type="Proteomes" id="UP000054921">
    <property type="component" value="Unassembled WGS sequence"/>
</dbReference>
<protein>
    <submittedName>
        <fullName evidence="3">Uncharacterized protein</fullName>
    </submittedName>
</protein>
<evidence type="ECO:0000313" key="4">
    <source>
        <dbReference type="EMBL" id="VEB36296.1"/>
    </source>
</evidence>
<dbReference type="EMBL" id="LR134173">
    <property type="protein sequence ID" value="VEB36296.1"/>
    <property type="molecule type" value="Genomic_DNA"/>
</dbReference>
<accession>A0A0W0S7B1</accession>
<evidence type="ECO:0000313" key="3">
    <source>
        <dbReference type="EMBL" id="KTC78977.1"/>
    </source>
</evidence>
<organism evidence="3 5">
    <name type="scientific">Legionella cherrii</name>
    <dbReference type="NCBI Taxonomy" id="28084"/>
    <lineage>
        <taxon>Bacteria</taxon>
        <taxon>Pseudomonadati</taxon>
        <taxon>Pseudomonadota</taxon>
        <taxon>Gammaproteobacteria</taxon>
        <taxon>Legionellales</taxon>
        <taxon>Legionellaceae</taxon>
        <taxon>Legionella</taxon>
    </lineage>
</organism>
<feature type="compositionally biased region" description="Polar residues" evidence="1">
    <location>
        <begin position="275"/>
        <end position="286"/>
    </location>
</feature>
<reference evidence="3 5" key="1">
    <citation type="submission" date="2015-11" db="EMBL/GenBank/DDBJ databases">
        <title>Genomic analysis of 38 Legionella species identifies large and diverse effector repertoires.</title>
        <authorList>
            <person name="Burstein D."/>
            <person name="Amaro F."/>
            <person name="Zusman T."/>
            <person name="Lifshitz Z."/>
            <person name="Cohen O."/>
            <person name="Gilbert J.A."/>
            <person name="Pupko T."/>
            <person name="Shuman H.A."/>
            <person name="Segal G."/>
        </authorList>
    </citation>
    <scope>NUCLEOTIDE SEQUENCE [LARGE SCALE GENOMIC DNA]</scope>
    <source>
        <strain evidence="3 5">ORW</strain>
    </source>
</reference>
<gene>
    <name evidence="3" type="ORF">Lche_0997</name>
    <name evidence="4" type="ORF">NCTC11976_01637</name>
</gene>
<keyword evidence="6" id="KW-1185">Reference proteome</keyword>
<proteinExistence type="predicted"/>
<evidence type="ECO:0000313" key="6">
    <source>
        <dbReference type="Proteomes" id="UP000277577"/>
    </source>
</evidence>
<evidence type="ECO:0000256" key="2">
    <source>
        <dbReference type="SAM" id="Phobius"/>
    </source>
</evidence>
<dbReference type="EMBL" id="LNXW01000013">
    <property type="protein sequence ID" value="KTC78977.1"/>
    <property type="molecule type" value="Genomic_DNA"/>
</dbReference>
<dbReference type="AlphaFoldDB" id="A0A0W0S7B1"/>
<feature type="transmembrane region" description="Helical" evidence="2">
    <location>
        <begin position="6"/>
        <end position="24"/>
    </location>
</feature>
<name>A0A0W0S7B1_9GAMM</name>
<dbReference type="STRING" id="28084.Lche_0997"/>
<dbReference type="Proteomes" id="UP000277577">
    <property type="component" value="Chromosome"/>
</dbReference>
<feature type="region of interest" description="Disordered" evidence="1">
    <location>
        <begin position="251"/>
        <end position="306"/>
    </location>
</feature>
<keyword evidence="2" id="KW-0472">Membrane</keyword>
<keyword evidence="2" id="KW-0812">Transmembrane</keyword>
<evidence type="ECO:0000256" key="1">
    <source>
        <dbReference type="SAM" id="MobiDB-lite"/>
    </source>
</evidence>
<sequence length="306" mass="35316">MEPVSIALICAAVLGTVVVLAAFIRQILLSRDKQLNDDAQIRALSQEVKELEQMREQMQNEKRFDSHYQVLGVNKEAIRYIDTQIDEILRKKTELIERYAQTIVKESGSIVSGEISPDRKGACDRLREEIDHKIAFYESELKQLQERRASLWDAHTDFQRYLLNQEKTRNASLDNVYKQHSALLEKVYLRHIDDSEIVAVKSMEASTMTFKDMFMIPIQFLMQYFGVSVTPGISLVQTRVEHIARAEVDKTQRDINDSAPEKKENVTPKEDKQQKQSAIHQNQPPETVQDEEEEKDSAKARSMTFA</sequence>
<reference evidence="4 6" key="2">
    <citation type="submission" date="2018-12" db="EMBL/GenBank/DDBJ databases">
        <authorList>
            <consortium name="Pathogen Informatics"/>
        </authorList>
    </citation>
    <scope>NUCLEOTIDE SEQUENCE [LARGE SCALE GENOMIC DNA]</scope>
    <source>
        <strain evidence="4 6">NCTC11976</strain>
    </source>
</reference>
<feature type="compositionally biased region" description="Basic and acidic residues" evidence="1">
    <location>
        <begin position="251"/>
        <end position="274"/>
    </location>
</feature>
<dbReference type="RefSeq" id="WP_028382217.1">
    <property type="nucleotide sequence ID" value="NZ_CAAAIT010000002.1"/>
</dbReference>
<dbReference type="OrthoDB" id="5650710at2"/>
<evidence type="ECO:0000313" key="5">
    <source>
        <dbReference type="Proteomes" id="UP000054921"/>
    </source>
</evidence>
<dbReference type="PATRIC" id="fig|28084.5.peg.1077"/>